<proteinExistence type="predicted"/>
<evidence type="ECO:0000313" key="1">
    <source>
        <dbReference type="EMBL" id="KAF2623330.1"/>
    </source>
</evidence>
<dbReference type="EMBL" id="MU006737">
    <property type="protein sequence ID" value="KAF2623330.1"/>
    <property type="molecule type" value="Genomic_DNA"/>
</dbReference>
<accession>A0ACB6RN12</accession>
<dbReference type="Proteomes" id="UP000799754">
    <property type="component" value="Unassembled WGS sequence"/>
</dbReference>
<reference evidence="1" key="1">
    <citation type="journal article" date="2020" name="Stud. Mycol.">
        <title>101 Dothideomycetes genomes: a test case for predicting lifestyles and emergence of pathogens.</title>
        <authorList>
            <person name="Haridas S."/>
            <person name="Albert R."/>
            <person name="Binder M."/>
            <person name="Bloem J."/>
            <person name="Labutti K."/>
            <person name="Salamov A."/>
            <person name="Andreopoulos B."/>
            <person name="Baker S."/>
            <person name="Barry K."/>
            <person name="Bills G."/>
            <person name="Bluhm B."/>
            <person name="Cannon C."/>
            <person name="Castanera R."/>
            <person name="Culley D."/>
            <person name="Daum C."/>
            <person name="Ezra D."/>
            <person name="Gonzalez J."/>
            <person name="Henrissat B."/>
            <person name="Kuo A."/>
            <person name="Liang C."/>
            <person name="Lipzen A."/>
            <person name="Lutzoni F."/>
            <person name="Magnuson J."/>
            <person name="Mondo S."/>
            <person name="Nolan M."/>
            <person name="Ohm R."/>
            <person name="Pangilinan J."/>
            <person name="Park H.-J."/>
            <person name="Ramirez L."/>
            <person name="Alfaro M."/>
            <person name="Sun H."/>
            <person name="Tritt A."/>
            <person name="Yoshinaga Y."/>
            <person name="Zwiers L.-H."/>
            <person name="Turgeon B."/>
            <person name="Goodwin S."/>
            <person name="Spatafora J."/>
            <person name="Crous P."/>
            <person name="Grigoriev I."/>
        </authorList>
    </citation>
    <scope>NUCLEOTIDE SEQUENCE</scope>
    <source>
        <strain evidence="1">CBS 525.71</strain>
    </source>
</reference>
<gene>
    <name evidence="1" type="ORF">BU25DRAFT_177426</name>
</gene>
<keyword evidence="2" id="KW-1185">Reference proteome</keyword>
<protein>
    <submittedName>
        <fullName evidence="1">Uncharacterized protein</fullName>
    </submittedName>
</protein>
<name>A0ACB6RN12_9PLEO</name>
<sequence>MSSFQEGWKCRNSPRSVRISLARGLANHLATKFDWEGSSTLLEEAVELLRTVSLRSLRHTDKQYALVGDSSSVGQEENRRWKAENCSKEMLVEIRSERGFQNFLLPPTEDELKMAASSGPIVVVNVSLPT</sequence>
<comment type="caution">
    <text evidence="1">The sequence shown here is derived from an EMBL/GenBank/DDBJ whole genome shotgun (WGS) entry which is preliminary data.</text>
</comment>
<organism evidence="1 2">
    <name type="scientific">Macroventuria anomochaeta</name>
    <dbReference type="NCBI Taxonomy" id="301207"/>
    <lineage>
        <taxon>Eukaryota</taxon>
        <taxon>Fungi</taxon>
        <taxon>Dikarya</taxon>
        <taxon>Ascomycota</taxon>
        <taxon>Pezizomycotina</taxon>
        <taxon>Dothideomycetes</taxon>
        <taxon>Pleosporomycetidae</taxon>
        <taxon>Pleosporales</taxon>
        <taxon>Pleosporineae</taxon>
        <taxon>Didymellaceae</taxon>
        <taxon>Macroventuria</taxon>
    </lineage>
</organism>
<evidence type="ECO:0000313" key="2">
    <source>
        <dbReference type="Proteomes" id="UP000799754"/>
    </source>
</evidence>